<evidence type="ECO:0000256" key="4">
    <source>
        <dbReference type="PROSITE-ProRule" id="PRU00192"/>
    </source>
</evidence>
<dbReference type="SMART" id="SM00326">
    <property type="entry name" value="SH3"/>
    <property type="match status" value="1"/>
</dbReference>
<dbReference type="InterPro" id="IPR011993">
    <property type="entry name" value="PH-like_dom_sf"/>
</dbReference>
<reference evidence="8 10" key="2">
    <citation type="journal article" date="2013" name="Nature">
        <title>Insights into bilaterian evolution from three spiralian genomes.</title>
        <authorList>
            <person name="Simakov O."/>
            <person name="Marletaz F."/>
            <person name="Cho S.J."/>
            <person name="Edsinger-Gonzales E."/>
            <person name="Havlak P."/>
            <person name="Hellsten U."/>
            <person name="Kuo D.H."/>
            <person name="Larsson T."/>
            <person name="Lv J."/>
            <person name="Arendt D."/>
            <person name="Savage R."/>
            <person name="Osoegawa K."/>
            <person name="de Jong P."/>
            <person name="Grimwood J."/>
            <person name="Chapman J.A."/>
            <person name="Shapiro H."/>
            <person name="Aerts A."/>
            <person name="Otillar R.P."/>
            <person name="Terry A.Y."/>
            <person name="Boore J.L."/>
            <person name="Grigoriev I.V."/>
            <person name="Lindberg D.R."/>
            <person name="Seaver E.C."/>
            <person name="Weisblat D.A."/>
            <person name="Putnam N.H."/>
            <person name="Rokhsar D.S."/>
        </authorList>
    </citation>
    <scope>NUCLEOTIDE SEQUENCE</scope>
    <source>
        <strain evidence="8 10">I ESC-2004</strain>
    </source>
</reference>
<evidence type="ECO:0000259" key="5">
    <source>
        <dbReference type="PROSITE" id="PS50002"/>
    </source>
</evidence>
<dbReference type="CDD" id="cd00160">
    <property type="entry name" value="RhoGEF"/>
    <property type="match status" value="1"/>
</dbReference>
<dbReference type="InterPro" id="IPR035899">
    <property type="entry name" value="DBL_dom_sf"/>
</dbReference>
<dbReference type="InterPro" id="IPR001849">
    <property type="entry name" value="PH_domain"/>
</dbReference>
<dbReference type="InterPro" id="IPR047271">
    <property type="entry name" value="Ephexin-like"/>
</dbReference>
<keyword evidence="3" id="KW-0966">Cell projection</keyword>
<dbReference type="AlphaFoldDB" id="R7UIX5"/>
<dbReference type="Pfam" id="PF22697">
    <property type="entry name" value="SOS1_NGEF_PH"/>
    <property type="match status" value="1"/>
</dbReference>
<evidence type="ECO:0000256" key="1">
    <source>
        <dbReference type="ARBA" id="ARBA00004316"/>
    </source>
</evidence>
<dbReference type="InterPro" id="IPR000219">
    <property type="entry name" value="DH_dom"/>
</dbReference>
<dbReference type="PROSITE" id="PS50002">
    <property type="entry name" value="SH3"/>
    <property type="match status" value="1"/>
</dbReference>
<dbReference type="EMBL" id="AMQN01001250">
    <property type="status" value="NOT_ANNOTATED_CDS"/>
    <property type="molecule type" value="Genomic_DNA"/>
</dbReference>
<dbReference type="GO" id="GO:0042995">
    <property type="term" value="C:cell projection"/>
    <property type="evidence" value="ECO:0007669"/>
    <property type="project" value="UniProtKB-SubCell"/>
</dbReference>
<sequence>MRDRYNHIVGDGGSATSVLSNATSAKQPCSSVRKLWCETAQVKNCGVLLSLTPGEKKLQESLYEILTSEASYLKSLKVLIKEFIQAPKLSGTSGVIHLCVLRCHGEFQRFLNEMEALWKADCLLMPAAISAILQEYAMKEFDVYVKYCSNQRYQMQAMDRLKEKNEEFNEVIKEIEGRPECKGLTIQSFLILPMQRALRFPILMDAVCNRMPDYDPNAEVTKRCLNALQKLAKRCNDGARRMENIEKLTNIRRKLIFDKNTKSIPIVSESRYLVKEGAMLKLKLKETTSIFEKVKDRLKRDYLHLFLFNDLLIITRKKSDEFVVEEYADSAYVRAEILSDEEVARRLPGAPKGSNNVFVLSLVKKHVDFMLSCKTESDRTRWVEAFAEKEEDKERIYDVFDCPQVQAIYQYVAIEPDELSLEVSDIINVSRKMRDGWYEGMRLRDGVKGWFPQNHTIEIESKDTRAKNVRQKFRLLESAHS</sequence>
<evidence type="ECO:0000313" key="9">
    <source>
        <dbReference type="EnsemblMetazoa" id="CapteP137219"/>
    </source>
</evidence>
<dbReference type="SUPFAM" id="SSF50729">
    <property type="entry name" value="PH domain-like"/>
    <property type="match status" value="1"/>
</dbReference>
<dbReference type="CDD" id="cd01221">
    <property type="entry name" value="PH_ephexin"/>
    <property type="match status" value="1"/>
</dbReference>
<dbReference type="PANTHER" id="PTHR12845">
    <property type="entry name" value="GUANINE NUCLEOTIDE EXCHANGE FACTOR"/>
    <property type="match status" value="1"/>
</dbReference>
<evidence type="ECO:0000313" key="10">
    <source>
        <dbReference type="Proteomes" id="UP000014760"/>
    </source>
</evidence>
<feature type="domain" description="PH" evidence="6">
    <location>
        <begin position="272"/>
        <end position="391"/>
    </location>
</feature>
<evidence type="ECO:0008006" key="11">
    <source>
        <dbReference type="Google" id="ProtNLM"/>
    </source>
</evidence>
<dbReference type="Gene3D" id="2.30.29.30">
    <property type="entry name" value="Pleckstrin-homology domain (PH domain)/Phosphotyrosine-binding domain (PTB)"/>
    <property type="match status" value="1"/>
</dbReference>
<evidence type="ECO:0000259" key="6">
    <source>
        <dbReference type="PROSITE" id="PS50003"/>
    </source>
</evidence>
<dbReference type="EnsemblMetazoa" id="CapteT137219">
    <property type="protein sequence ID" value="CapteP137219"/>
    <property type="gene ID" value="CapteG137219"/>
</dbReference>
<dbReference type="EMBL" id="KB300949">
    <property type="protein sequence ID" value="ELU06125.1"/>
    <property type="molecule type" value="Genomic_DNA"/>
</dbReference>
<feature type="domain" description="DH" evidence="7">
    <location>
        <begin position="57"/>
        <end position="238"/>
    </location>
</feature>
<accession>R7UIX5</accession>
<evidence type="ECO:0000259" key="7">
    <source>
        <dbReference type="PROSITE" id="PS50010"/>
    </source>
</evidence>
<dbReference type="SMART" id="SM00325">
    <property type="entry name" value="RhoGEF"/>
    <property type="match status" value="1"/>
</dbReference>
<dbReference type="Pfam" id="PF00018">
    <property type="entry name" value="SH3_1"/>
    <property type="match status" value="1"/>
</dbReference>
<dbReference type="Pfam" id="PF00621">
    <property type="entry name" value="RhoGEF"/>
    <property type="match status" value="1"/>
</dbReference>
<dbReference type="PANTHER" id="PTHR12845:SF5">
    <property type="entry name" value="EPHEXIN, ISOFORM D"/>
    <property type="match status" value="1"/>
</dbReference>
<dbReference type="SMART" id="SM00233">
    <property type="entry name" value="PH"/>
    <property type="match status" value="1"/>
</dbReference>
<dbReference type="SUPFAM" id="SSF50044">
    <property type="entry name" value="SH3-domain"/>
    <property type="match status" value="1"/>
</dbReference>
<evidence type="ECO:0000256" key="3">
    <source>
        <dbReference type="ARBA" id="ARBA00023273"/>
    </source>
</evidence>
<dbReference type="SUPFAM" id="SSF48065">
    <property type="entry name" value="DBL homology domain (DH-domain)"/>
    <property type="match status" value="1"/>
</dbReference>
<reference evidence="10" key="1">
    <citation type="submission" date="2012-12" db="EMBL/GenBank/DDBJ databases">
        <authorList>
            <person name="Hellsten U."/>
            <person name="Grimwood J."/>
            <person name="Chapman J.A."/>
            <person name="Shapiro H."/>
            <person name="Aerts A."/>
            <person name="Otillar R.P."/>
            <person name="Terry A.Y."/>
            <person name="Boore J.L."/>
            <person name="Simakov O."/>
            <person name="Marletaz F."/>
            <person name="Cho S.-J."/>
            <person name="Edsinger-Gonzales E."/>
            <person name="Havlak P."/>
            <person name="Kuo D.-H."/>
            <person name="Larsson T."/>
            <person name="Lv J."/>
            <person name="Arendt D."/>
            <person name="Savage R."/>
            <person name="Osoegawa K."/>
            <person name="de Jong P."/>
            <person name="Lindberg D.R."/>
            <person name="Seaver E.C."/>
            <person name="Weisblat D.A."/>
            <person name="Putnam N.H."/>
            <person name="Grigoriev I.V."/>
            <person name="Rokhsar D.S."/>
        </authorList>
    </citation>
    <scope>NUCLEOTIDE SEQUENCE</scope>
    <source>
        <strain evidence="10">I ESC-2004</strain>
    </source>
</reference>
<dbReference type="OMA" id="MQRITRI"/>
<comment type="subcellular location">
    <subcellularLocation>
        <location evidence="1">Cell projection</location>
    </subcellularLocation>
</comment>
<feature type="domain" description="SH3" evidence="5">
    <location>
        <begin position="400"/>
        <end position="461"/>
    </location>
</feature>
<dbReference type="InterPro" id="IPR036028">
    <property type="entry name" value="SH3-like_dom_sf"/>
</dbReference>
<dbReference type="STRING" id="283909.R7UIX5"/>
<dbReference type="InterPro" id="IPR055251">
    <property type="entry name" value="SOS1_NGEF_PH"/>
</dbReference>
<dbReference type="Gene3D" id="2.30.30.40">
    <property type="entry name" value="SH3 Domains"/>
    <property type="match status" value="1"/>
</dbReference>
<proteinExistence type="predicted"/>
<dbReference type="PROSITE" id="PS50003">
    <property type="entry name" value="PH_DOMAIN"/>
    <property type="match status" value="1"/>
</dbReference>
<reference evidence="9" key="3">
    <citation type="submission" date="2015-06" db="UniProtKB">
        <authorList>
            <consortium name="EnsemblMetazoa"/>
        </authorList>
    </citation>
    <scope>IDENTIFICATION</scope>
</reference>
<protein>
    <recommendedName>
        <fullName evidence="11">Rho guanine nucleotide exchange factor 26</fullName>
    </recommendedName>
</protein>
<dbReference type="InterPro" id="IPR047270">
    <property type="entry name" value="PH_ephexin"/>
</dbReference>
<evidence type="ECO:0000313" key="8">
    <source>
        <dbReference type="EMBL" id="ELU06125.1"/>
    </source>
</evidence>
<dbReference type="OrthoDB" id="27593at2759"/>
<dbReference type="HOGENOM" id="CLU_012820_5_0_1"/>
<organism evidence="8">
    <name type="scientific">Capitella teleta</name>
    <name type="common">Polychaete worm</name>
    <dbReference type="NCBI Taxonomy" id="283909"/>
    <lineage>
        <taxon>Eukaryota</taxon>
        <taxon>Metazoa</taxon>
        <taxon>Spiralia</taxon>
        <taxon>Lophotrochozoa</taxon>
        <taxon>Annelida</taxon>
        <taxon>Polychaeta</taxon>
        <taxon>Sedentaria</taxon>
        <taxon>Scolecida</taxon>
        <taxon>Capitellidae</taxon>
        <taxon>Capitella</taxon>
    </lineage>
</organism>
<dbReference type="Proteomes" id="UP000014760">
    <property type="component" value="Unassembled WGS sequence"/>
</dbReference>
<keyword evidence="10" id="KW-1185">Reference proteome</keyword>
<name>R7UIX5_CAPTE</name>
<dbReference type="Gene3D" id="1.20.900.10">
    <property type="entry name" value="Dbl homology (DH) domain"/>
    <property type="match status" value="1"/>
</dbReference>
<gene>
    <name evidence="8" type="ORF">CAPTEDRAFT_137219</name>
</gene>
<evidence type="ECO:0000256" key="2">
    <source>
        <dbReference type="ARBA" id="ARBA00022443"/>
    </source>
</evidence>
<dbReference type="PROSITE" id="PS50010">
    <property type="entry name" value="DH_2"/>
    <property type="match status" value="1"/>
</dbReference>
<dbReference type="GO" id="GO:0005085">
    <property type="term" value="F:guanyl-nucleotide exchange factor activity"/>
    <property type="evidence" value="ECO:0007669"/>
    <property type="project" value="InterPro"/>
</dbReference>
<dbReference type="InterPro" id="IPR001452">
    <property type="entry name" value="SH3_domain"/>
</dbReference>
<keyword evidence="2 4" id="KW-0728">SH3 domain</keyword>
<dbReference type="CDD" id="cd11793">
    <property type="entry name" value="SH3_ephexin1_like"/>
    <property type="match status" value="1"/>
</dbReference>